<sequence length="238" mass="28537">MENDQNNKEIIETEEYPKLMVSEDVEQTLINLYAPLMAIYYEQIDMVNEIYANNIANFMQDIHPEQYRAWPISDTGKRLKSYDFLGHEDSHFIIQDEWMEKIKNDLFNKERKNYPDLTNWDIDWWNSMTDDEKLAILTVDFVVWGGAFNDYREKNRPEYNYETTENLRTWFPCFGNPEGGRDCGDRDRPLPLELLKTISDYVLRRWNEDKDKTIFIREIRGVGNFNVFIREKIEAGEL</sequence>
<accession>A0A7C4RAF8</accession>
<reference evidence="1" key="1">
    <citation type="journal article" date="2020" name="mSystems">
        <title>Genome- and Community-Level Interaction Insights into Carbon Utilization and Element Cycling Functions of Hydrothermarchaeota in Hydrothermal Sediment.</title>
        <authorList>
            <person name="Zhou Z."/>
            <person name="Liu Y."/>
            <person name="Xu W."/>
            <person name="Pan J."/>
            <person name="Luo Z.H."/>
            <person name="Li M."/>
        </authorList>
    </citation>
    <scope>NUCLEOTIDE SEQUENCE [LARGE SCALE GENOMIC DNA]</scope>
    <source>
        <strain evidence="1">SpSt-579</strain>
    </source>
</reference>
<organism evidence="1">
    <name type="scientific">candidate division CPR3 bacterium</name>
    <dbReference type="NCBI Taxonomy" id="2268181"/>
    <lineage>
        <taxon>Bacteria</taxon>
        <taxon>Bacteria division CPR3</taxon>
    </lineage>
</organism>
<gene>
    <name evidence="1" type="ORF">ENT43_02070</name>
</gene>
<name>A0A7C4RAF8_UNCC3</name>
<protein>
    <submittedName>
        <fullName evidence="1">Uncharacterized protein</fullName>
    </submittedName>
</protein>
<dbReference type="AlphaFoldDB" id="A0A7C4RAF8"/>
<evidence type="ECO:0000313" key="1">
    <source>
        <dbReference type="EMBL" id="HGT71025.1"/>
    </source>
</evidence>
<comment type="caution">
    <text evidence="1">The sequence shown here is derived from an EMBL/GenBank/DDBJ whole genome shotgun (WGS) entry which is preliminary data.</text>
</comment>
<dbReference type="EMBL" id="DSYQ01000008">
    <property type="protein sequence ID" value="HGT71025.1"/>
    <property type="molecule type" value="Genomic_DNA"/>
</dbReference>
<proteinExistence type="predicted"/>